<feature type="region of interest" description="Disordered" evidence="1">
    <location>
        <begin position="237"/>
        <end position="276"/>
    </location>
</feature>
<proteinExistence type="predicted"/>
<dbReference type="AlphaFoldDB" id="A0A7J6SSC3"/>
<reference evidence="2 3" key="1">
    <citation type="submission" date="2020-04" db="EMBL/GenBank/DDBJ databases">
        <title>Perkinsus olseni comparative genomics.</title>
        <authorList>
            <person name="Bogema D.R."/>
        </authorList>
    </citation>
    <scope>NUCLEOTIDE SEQUENCE [LARGE SCALE GENOMIC DNA]</scope>
    <source>
        <strain evidence="2">ATCC PRA-205</strain>
    </source>
</reference>
<gene>
    <name evidence="2" type="ORF">FOZ62_028644</name>
</gene>
<sequence length="276" mass="31730">LKEARRRGGDRISENVRSNPSRTPRAKWMAQCLQTIHREMRHEENRKRRVEMQRLDDEKVKEAVDNKNVGSSLAGMRGLMVTFLALAFVKSPTEAPRRVVGNQRQSMWKESVDSARQKTLAVVYSLVRLLQQRWRGVLARRRARVEVLRRRIERMAVVEEEQAQRGDRRPSEEGWPTVGQERVSSAFFESIIDLPLTRKGEEELSLSRVMDSTPPAVTRLFLYDYVVGWEKMKGRQGSAKRREQRIGDAHGSWRSPKGAFGGDEGVYDAASDVRGK</sequence>
<organism evidence="2 3">
    <name type="scientific">Perkinsus olseni</name>
    <name type="common">Perkinsus atlanticus</name>
    <dbReference type="NCBI Taxonomy" id="32597"/>
    <lineage>
        <taxon>Eukaryota</taxon>
        <taxon>Sar</taxon>
        <taxon>Alveolata</taxon>
        <taxon>Perkinsozoa</taxon>
        <taxon>Perkinsea</taxon>
        <taxon>Perkinsida</taxon>
        <taxon>Perkinsidae</taxon>
        <taxon>Perkinsus</taxon>
    </lineage>
</organism>
<dbReference type="EMBL" id="JABANM010012571">
    <property type="protein sequence ID" value="KAF4735761.1"/>
    <property type="molecule type" value="Genomic_DNA"/>
</dbReference>
<evidence type="ECO:0000256" key="1">
    <source>
        <dbReference type="SAM" id="MobiDB-lite"/>
    </source>
</evidence>
<feature type="non-terminal residue" evidence="2">
    <location>
        <position position="276"/>
    </location>
</feature>
<feature type="region of interest" description="Disordered" evidence="1">
    <location>
        <begin position="1"/>
        <end position="25"/>
    </location>
</feature>
<dbReference type="Proteomes" id="UP000574390">
    <property type="component" value="Unassembled WGS sequence"/>
</dbReference>
<comment type="caution">
    <text evidence="2">The sequence shown here is derived from an EMBL/GenBank/DDBJ whole genome shotgun (WGS) entry which is preliminary data.</text>
</comment>
<protein>
    <submittedName>
        <fullName evidence="2">Uncharacterized protein</fullName>
    </submittedName>
</protein>
<feature type="compositionally biased region" description="Basic and acidic residues" evidence="1">
    <location>
        <begin position="1"/>
        <end position="14"/>
    </location>
</feature>
<accession>A0A7J6SSC3</accession>
<feature type="non-terminal residue" evidence="2">
    <location>
        <position position="1"/>
    </location>
</feature>
<name>A0A7J6SSC3_PEROL</name>
<evidence type="ECO:0000313" key="3">
    <source>
        <dbReference type="Proteomes" id="UP000574390"/>
    </source>
</evidence>
<evidence type="ECO:0000313" key="2">
    <source>
        <dbReference type="EMBL" id="KAF4735761.1"/>
    </source>
</evidence>